<dbReference type="Pfam" id="PF13767">
    <property type="entry name" value="DUF4168"/>
    <property type="match status" value="1"/>
</dbReference>
<organism evidence="2 3">
    <name type="scientific">Desulfurivibrio alkaliphilus (strain DSM 19089 / UNIQEM U267 / AHT2)</name>
    <dbReference type="NCBI Taxonomy" id="589865"/>
    <lineage>
        <taxon>Bacteria</taxon>
        <taxon>Pseudomonadati</taxon>
        <taxon>Thermodesulfobacteriota</taxon>
        <taxon>Desulfobulbia</taxon>
        <taxon>Desulfobulbales</taxon>
        <taxon>Desulfobulbaceae</taxon>
        <taxon>Desulfurivibrio</taxon>
    </lineage>
</organism>
<dbReference type="RefSeq" id="WP_013164073.1">
    <property type="nucleotide sequence ID" value="NC_014216.1"/>
</dbReference>
<keyword evidence="3" id="KW-1185">Reference proteome</keyword>
<accession>D6Z4S5</accession>
<dbReference type="EMBL" id="CP001940">
    <property type="protein sequence ID" value="ADH86550.1"/>
    <property type="molecule type" value="Genomic_DNA"/>
</dbReference>
<gene>
    <name evidence="2" type="ordered locus">DaAHT2_1870</name>
</gene>
<dbReference type="KEGG" id="dak:DaAHT2_1870"/>
<dbReference type="InParanoid" id="D6Z4S5"/>
<dbReference type="HOGENOM" id="CLU_145906_1_1_7"/>
<reference evidence="3" key="1">
    <citation type="submission" date="2010-02" db="EMBL/GenBank/DDBJ databases">
        <title>Complete sequence of Desulfurivibrio alkaliphilus AHT2.</title>
        <authorList>
            <consortium name="US DOE Joint Genome Institute"/>
            <person name="Pitluck S."/>
            <person name="Chertkov O."/>
            <person name="Detter J.C."/>
            <person name="Han C."/>
            <person name="Tapia R."/>
            <person name="Larimer F."/>
            <person name="Land M."/>
            <person name="Hauser L."/>
            <person name="Kyrpides N."/>
            <person name="Mikhailova N."/>
            <person name="Sorokin D.Y."/>
            <person name="Muyzer G."/>
            <person name="Woyke T."/>
        </authorList>
    </citation>
    <scope>NUCLEOTIDE SEQUENCE [LARGE SCALE GENOMIC DNA]</scope>
    <source>
        <strain evidence="3">DSM 19089 / UNIQEM U267 / AHT2</strain>
    </source>
</reference>
<dbReference type="InterPro" id="IPR025433">
    <property type="entry name" value="DUF4168"/>
</dbReference>
<name>D6Z4S5_DESAT</name>
<feature type="domain" description="DUF4168" evidence="1">
    <location>
        <begin position="56"/>
        <end position="131"/>
    </location>
</feature>
<evidence type="ECO:0000259" key="1">
    <source>
        <dbReference type="Pfam" id="PF13767"/>
    </source>
</evidence>
<sequence>MSEQVTTTANQGIKKGLLAGALALLLLALPGLVMAYPGGGGQPGMGAEAAPQDFDQATLQSFAVASVQLQEIQQEYAGRLEGVQDQDKAIELQQQANEKMVATVEEEGLDVQTYNAIANAMNTSPELHARIMAKIEAEQNR</sequence>
<dbReference type="Proteomes" id="UP000001508">
    <property type="component" value="Chromosome"/>
</dbReference>
<dbReference type="STRING" id="589865.DaAHT2_1870"/>
<dbReference type="AlphaFoldDB" id="D6Z4S5"/>
<protein>
    <recommendedName>
        <fullName evidence="1">DUF4168 domain-containing protein</fullName>
    </recommendedName>
</protein>
<dbReference type="OrthoDB" id="5524067at2"/>
<dbReference type="eggNOG" id="ENOG5031CUR">
    <property type="taxonomic scope" value="Bacteria"/>
</dbReference>
<evidence type="ECO:0000313" key="3">
    <source>
        <dbReference type="Proteomes" id="UP000001508"/>
    </source>
</evidence>
<proteinExistence type="predicted"/>
<evidence type="ECO:0000313" key="2">
    <source>
        <dbReference type="EMBL" id="ADH86550.1"/>
    </source>
</evidence>